<reference evidence="7 8" key="1">
    <citation type="journal article" date="2016" name="Nat. Commun.">
        <title>Thousands of microbial genomes shed light on interconnected biogeochemical processes in an aquifer system.</title>
        <authorList>
            <person name="Anantharaman K."/>
            <person name="Brown C.T."/>
            <person name="Hug L.A."/>
            <person name="Sharon I."/>
            <person name="Castelle C.J."/>
            <person name="Probst A.J."/>
            <person name="Thomas B.C."/>
            <person name="Singh A."/>
            <person name="Wilkins M.J."/>
            <person name="Karaoz U."/>
            <person name="Brodie E.L."/>
            <person name="Williams K.H."/>
            <person name="Hubbard S.S."/>
            <person name="Banfield J.F."/>
        </authorList>
    </citation>
    <scope>NUCLEOTIDE SEQUENCE [LARGE SCALE GENOMIC DNA]</scope>
</reference>
<comment type="subcellular location">
    <subcellularLocation>
        <location evidence="1">Membrane</location>
        <topology evidence="1">Multi-pass membrane protein</topology>
    </subcellularLocation>
</comment>
<dbReference type="AlphaFoldDB" id="A0A1F6FGY8"/>
<evidence type="ECO:0000256" key="5">
    <source>
        <dbReference type="ARBA" id="ARBA00023136"/>
    </source>
</evidence>
<keyword evidence="5 6" id="KW-0472">Membrane</keyword>
<organism evidence="7 8">
    <name type="scientific">Candidatus Kaiserbacteria bacterium RIFCSPLOWO2_12_FULL_45_26</name>
    <dbReference type="NCBI Taxonomy" id="1798525"/>
    <lineage>
        <taxon>Bacteria</taxon>
        <taxon>Candidatus Kaiseribacteriota</taxon>
    </lineage>
</organism>
<protein>
    <recommendedName>
        <fullName evidence="9">Phospho-N-acetylmuramoyl-pentapeptide-transferase</fullName>
    </recommendedName>
</protein>
<evidence type="ECO:0008006" key="9">
    <source>
        <dbReference type="Google" id="ProtNLM"/>
    </source>
</evidence>
<dbReference type="GO" id="GO:0044038">
    <property type="term" value="P:cell wall macromolecule biosynthetic process"/>
    <property type="evidence" value="ECO:0007669"/>
    <property type="project" value="TreeGrafter"/>
</dbReference>
<dbReference type="GO" id="GO:0071555">
    <property type="term" value="P:cell wall organization"/>
    <property type="evidence" value="ECO:0007669"/>
    <property type="project" value="TreeGrafter"/>
</dbReference>
<dbReference type="PANTHER" id="PTHR22926">
    <property type="entry name" value="PHOSPHO-N-ACETYLMURAMOYL-PENTAPEPTIDE-TRANSFERASE"/>
    <property type="match status" value="1"/>
</dbReference>
<feature type="transmembrane region" description="Helical" evidence="6">
    <location>
        <begin position="12"/>
        <end position="31"/>
    </location>
</feature>
<keyword evidence="4 6" id="KW-1133">Transmembrane helix</keyword>
<evidence type="ECO:0000313" key="7">
    <source>
        <dbReference type="EMBL" id="OGG85125.1"/>
    </source>
</evidence>
<name>A0A1F6FGY8_9BACT</name>
<evidence type="ECO:0000256" key="2">
    <source>
        <dbReference type="ARBA" id="ARBA00022679"/>
    </source>
</evidence>
<keyword evidence="3 6" id="KW-0812">Transmembrane</keyword>
<accession>A0A1F6FGY8</accession>
<evidence type="ECO:0000256" key="4">
    <source>
        <dbReference type="ARBA" id="ARBA00022989"/>
    </source>
</evidence>
<evidence type="ECO:0000256" key="3">
    <source>
        <dbReference type="ARBA" id="ARBA00022692"/>
    </source>
</evidence>
<sequence length="353" mass="38974">METLIIKLLFPAILAFCIGILITPLVTYHLYKFKAWKKEGGKTAIGGHVAAEFNRLKGDEETKTPRMGGIVIWGSTFITITVLYLLTLTSDNTFFNDLFFLSRSQTWIPFATLLIGAMFGLLNDFYDIEHGGRGVRLSVRLVLITILSAFIGWWFYAKLGVDSIGIPFGEPLYVGVFLIPFFILLTNALYASGVIDGIDGLSGGVFATIFSAYGGVAFMQSQYDLAAFCLMLTGSILAFLWFNIPPARFWMTETGSMALTLTLAVVVLTTDDLVGGHGIALLPIIGFLLVITVLSNVIQIGYRKLTGKKFFRIAPLHHHFEAIGWPSHKVTMRYWVISMICAVIGLVFTALII</sequence>
<dbReference type="STRING" id="1798525.A3G90_03635"/>
<keyword evidence="2" id="KW-0808">Transferase</keyword>
<dbReference type="EMBL" id="MFMM01000001">
    <property type="protein sequence ID" value="OGG85125.1"/>
    <property type="molecule type" value="Genomic_DNA"/>
</dbReference>
<evidence type="ECO:0000256" key="6">
    <source>
        <dbReference type="SAM" id="Phobius"/>
    </source>
</evidence>
<dbReference type="PANTHER" id="PTHR22926:SF5">
    <property type="entry name" value="PHOSPHO-N-ACETYLMURAMOYL-PENTAPEPTIDE-TRANSFERASE HOMOLOG"/>
    <property type="match status" value="1"/>
</dbReference>
<comment type="caution">
    <text evidence="7">The sequence shown here is derived from an EMBL/GenBank/DDBJ whole genome shotgun (WGS) entry which is preliminary data.</text>
</comment>
<feature type="transmembrane region" description="Helical" evidence="6">
    <location>
        <begin position="172"/>
        <end position="191"/>
    </location>
</feature>
<proteinExistence type="predicted"/>
<dbReference type="GO" id="GO:0016780">
    <property type="term" value="F:phosphotransferase activity, for other substituted phosphate groups"/>
    <property type="evidence" value="ECO:0007669"/>
    <property type="project" value="InterPro"/>
</dbReference>
<feature type="transmembrane region" description="Helical" evidence="6">
    <location>
        <begin position="137"/>
        <end position="156"/>
    </location>
</feature>
<feature type="transmembrane region" description="Helical" evidence="6">
    <location>
        <begin position="67"/>
        <end position="86"/>
    </location>
</feature>
<feature type="transmembrane region" description="Helical" evidence="6">
    <location>
        <begin position="334"/>
        <end position="352"/>
    </location>
</feature>
<feature type="transmembrane region" description="Helical" evidence="6">
    <location>
        <begin position="106"/>
        <end position="125"/>
    </location>
</feature>
<feature type="transmembrane region" description="Helical" evidence="6">
    <location>
        <begin position="249"/>
        <end position="268"/>
    </location>
</feature>
<evidence type="ECO:0000256" key="1">
    <source>
        <dbReference type="ARBA" id="ARBA00004141"/>
    </source>
</evidence>
<gene>
    <name evidence="7" type="ORF">A3G90_03635</name>
</gene>
<dbReference type="Proteomes" id="UP000177325">
    <property type="component" value="Unassembled WGS sequence"/>
</dbReference>
<feature type="transmembrane region" description="Helical" evidence="6">
    <location>
        <begin position="198"/>
        <end position="219"/>
    </location>
</feature>
<dbReference type="GO" id="GO:0005886">
    <property type="term" value="C:plasma membrane"/>
    <property type="evidence" value="ECO:0007669"/>
    <property type="project" value="TreeGrafter"/>
</dbReference>
<evidence type="ECO:0000313" key="8">
    <source>
        <dbReference type="Proteomes" id="UP000177325"/>
    </source>
</evidence>
<feature type="transmembrane region" description="Helical" evidence="6">
    <location>
        <begin position="280"/>
        <end position="302"/>
    </location>
</feature>
<feature type="transmembrane region" description="Helical" evidence="6">
    <location>
        <begin position="225"/>
        <end position="242"/>
    </location>
</feature>
<dbReference type="InterPro" id="IPR000715">
    <property type="entry name" value="Glycosyl_transferase_4"/>
</dbReference>
<dbReference type="Pfam" id="PF00953">
    <property type="entry name" value="Glycos_transf_4"/>
    <property type="match status" value="1"/>
</dbReference>